<feature type="transmembrane region" description="Helical" evidence="7">
    <location>
        <begin position="357"/>
        <end position="375"/>
    </location>
</feature>
<comment type="subcellular location">
    <subcellularLocation>
        <location evidence="1">Cell membrane</location>
        <topology evidence="1">Multi-pass membrane protein</topology>
    </subcellularLocation>
</comment>
<feature type="transmembrane region" description="Helical" evidence="7">
    <location>
        <begin position="296"/>
        <end position="320"/>
    </location>
</feature>
<dbReference type="PANTHER" id="PTHR33567">
    <property type="entry name" value="CHROMATE ION TRANSPORTER (EUROFUNG)"/>
    <property type="match status" value="1"/>
</dbReference>
<dbReference type="GO" id="GO:0015109">
    <property type="term" value="F:chromate transmembrane transporter activity"/>
    <property type="evidence" value="ECO:0007669"/>
    <property type="project" value="InterPro"/>
</dbReference>
<comment type="similarity">
    <text evidence="2">Belongs to the chromate ion transporter (CHR) (TC 2.A.51) family.</text>
</comment>
<gene>
    <name evidence="8" type="primary">chrA</name>
    <name evidence="8" type="ORF">FEA48_02485</name>
</gene>
<dbReference type="EMBL" id="VASG01000001">
    <property type="protein sequence ID" value="TLP78082.1"/>
    <property type="molecule type" value="Genomic_DNA"/>
</dbReference>
<keyword evidence="6 7" id="KW-0472">Membrane</keyword>
<keyword evidence="4 7" id="KW-0812">Transmembrane</keyword>
<dbReference type="GO" id="GO:0005886">
    <property type="term" value="C:plasma membrane"/>
    <property type="evidence" value="ECO:0007669"/>
    <property type="project" value="UniProtKB-SubCell"/>
</dbReference>
<sequence length="398" mass="42027">MTEPTPRDSLWTVFLIFLRLGLTSFGGPVAHLGYFREEFVSRRRWLDEPHYADLIALCQFLPGPASSQLGMALGALRAGQWGALAAWAGFTLPSALLMLLVALGLSRHGQWLPVGVLHGLMLVSVAVVAHAVWGMARALCPDWQRQGLMILVTAVALRWPGVVVQLLVILTAALIGMAWLRPSAAGESVGPGHCASRRQGGFYLLLFFALLALLPLAAAAWQWPWLAQLDAFYRVGSLVFGGGHVVLPLLQSAVVEPGWVDAQTFLAGYGAAQALPGPLFTFAAFLGAAITEPGGATGALLCLLAIFLPSFLLVLGTLPFWQSLRRQRPLRAALAGVNAAVVGLLLAALIHPIGSETIVGLLDISLVALAFLVLLSGRVPPWALVLLGALGGGLAGSF</sequence>
<dbReference type="Proteomes" id="UP000307510">
    <property type="component" value="Unassembled WGS sequence"/>
</dbReference>
<feature type="transmembrane region" description="Helical" evidence="7">
    <location>
        <begin position="235"/>
        <end position="254"/>
    </location>
</feature>
<evidence type="ECO:0000256" key="7">
    <source>
        <dbReference type="SAM" id="Phobius"/>
    </source>
</evidence>
<comment type="caution">
    <text evidence="8">The sequence shown here is derived from an EMBL/GenBank/DDBJ whole genome shotgun (WGS) entry which is preliminary data.</text>
</comment>
<keyword evidence="3" id="KW-1003">Cell membrane</keyword>
<evidence type="ECO:0000313" key="9">
    <source>
        <dbReference type="Proteomes" id="UP000307510"/>
    </source>
</evidence>
<dbReference type="Pfam" id="PF02417">
    <property type="entry name" value="Chromate_transp"/>
    <property type="match status" value="2"/>
</dbReference>
<feature type="transmembrane region" description="Helical" evidence="7">
    <location>
        <begin position="201"/>
        <end position="223"/>
    </location>
</feature>
<accession>A0A5R9AH58</accession>
<reference evidence="8 9" key="1">
    <citation type="submission" date="2019-05" db="EMBL/GenBank/DDBJ databases">
        <authorList>
            <person name="Moore K."/>
            <person name="O'Neill P."/>
            <person name="Farbos A."/>
            <person name="Studholme D.J."/>
        </authorList>
    </citation>
    <scope>NUCLEOTIDE SEQUENCE [LARGE SCALE GENOMIC DNA]</scope>
    <source>
        <strain evidence="8 9">DSM 9128</strain>
    </source>
</reference>
<evidence type="ECO:0000256" key="4">
    <source>
        <dbReference type="ARBA" id="ARBA00022692"/>
    </source>
</evidence>
<feature type="transmembrane region" description="Helical" evidence="7">
    <location>
        <begin position="115"/>
        <end position="136"/>
    </location>
</feature>
<dbReference type="PANTHER" id="PTHR33567:SF3">
    <property type="entry name" value="CHROMATE ION TRANSPORTER (EUROFUNG)"/>
    <property type="match status" value="1"/>
</dbReference>
<evidence type="ECO:0000256" key="3">
    <source>
        <dbReference type="ARBA" id="ARBA00022475"/>
    </source>
</evidence>
<feature type="transmembrane region" description="Helical" evidence="7">
    <location>
        <begin position="266"/>
        <end position="290"/>
    </location>
</feature>
<dbReference type="RefSeq" id="WP_138212379.1">
    <property type="nucleotide sequence ID" value="NZ_VASG01000001.1"/>
</dbReference>
<name>A0A5R9AH58_PSENT</name>
<dbReference type="InterPro" id="IPR014047">
    <property type="entry name" value="Chr_Tranpt_l_chain"/>
</dbReference>
<proteinExistence type="inferred from homology"/>
<evidence type="ECO:0000313" key="8">
    <source>
        <dbReference type="EMBL" id="TLP78082.1"/>
    </source>
</evidence>
<feature type="transmembrane region" description="Helical" evidence="7">
    <location>
        <begin position="156"/>
        <end position="180"/>
    </location>
</feature>
<reference evidence="9" key="2">
    <citation type="submission" date="2019-06" db="EMBL/GenBank/DDBJ databases">
        <title>AzeR, a transcriptional regulator that responds to azelaic acid in Pseudomonas nitroreducens.</title>
        <authorList>
            <person name="Bez C."/>
            <person name="Javvadi S.G."/>
            <person name="Bertani I."/>
            <person name="Devescovi G."/>
            <person name="Studholme D.J."/>
            <person name="Geller A."/>
            <person name="Levy A."/>
            <person name="Venturi V."/>
        </authorList>
    </citation>
    <scope>NUCLEOTIDE SEQUENCE [LARGE SCALE GENOMIC DNA]</scope>
    <source>
        <strain evidence="9">DSM 9128</strain>
    </source>
</reference>
<dbReference type="PIRSF" id="PIRSF004810">
    <property type="entry name" value="ChrA"/>
    <property type="match status" value="1"/>
</dbReference>
<evidence type="ECO:0000256" key="2">
    <source>
        <dbReference type="ARBA" id="ARBA00005262"/>
    </source>
</evidence>
<feature type="transmembrane region" description="Helical" evidence="7">
    <location>
        <begin position="81"/>
        <end position="103"/>
    </location>
</feature>
<evidence type="ECO:0000256" key="5">
    <source>
        <dbReference type="ARBA" id="ARBA00022989"/>
    </source>
</evidence>
<evidence type="ECO:0000256" key="6">
    <source>
        <dbReference type="ARBA" id="ARBA00023136"/>
    </source>
</evidence>
<feature type="transmembrane region" description="Helical" evidence="7">
    <location>
        <begin position="12"/>
        <end position="34"/>
    </location>
</feature>
<keyword evidence="5 7" id="KW-1133">Transmembrane helix</keyword>
<dbReference type="AlphaFoldDB" id="A0A5R9AH58"/>
<dbReference type="NCBIfam" id="TIGR00937">
    <property type="entry name" value="2A51"/>
    <property type="match status" value="1"/>
</dbReference>
<evidence type="ECO:0000256" key="1">
    <source>
        <dbReference type="ARBA" id="ARBA00004651"/>
    </source>
</evidence>
<organism evidence="8 9">
    <name type="scientific">Pseudomonas nitroreducens</name>
    <dbReference type="NCBI Taxonomy" id="46680"/>
    <lineage>
        <taxon>Bacteria</taxon>
        <taxon>Pseudomonadati</taxon>
        <taxon>Pseudomonadota</taxon>
        <taxon>Gammaproteobacteria</taxon>
        <taxon>Pseudomonadales</taxon>
        <taxon>Pseudomonadaceae</taxon>
        <taxon>Pseudomonas</taxon>
    </lineage>
</organism>
<dbReference type="InterPro" id="IPR003370">
    <property type="entry name" value="Chromate_transpt"/>
</dbReference>
<feature type="transmembrane region" description="Helical" evidence="7">
    <location>
        <begin position="332"/>
        <end position="351"/>
    </location>
</feature>
<protein>
    <submittedName>
        <fullName evidence="8">Chromate efflux transporter</fullName>
    </submittedName>
</protein>